<sequence>MPTRKASSQQQQQQHHSRRHSWPPFSTRHLLAVAPVHFHLSPSGSKKRAAAASTTPFGPSSSSSSAVSQRPPTPYVTVSPPTPPEQPSPLEQQPSSSLPDIDDDPFAHFLSPMSDEDDPYDELSFSAGIIPSDDSATDEDDDVAGGEWDADETRRREDDKLRSKLARRWAKYIAKYRAAAAAEEEEERWKGDGQEQRKRRNDEVAVTDEGYMSEEGSTPMHVRKPQRPGPEPTEPYRTIVREPTKGRAQDLVDGRMRKRRKHRHSWRAPDHDLFTVVEEGEGAVDSEIEQRYFST</sequence>
<feature type="region of interest" description="Disordered" evidence="1">
    <location>
        <begin position="179"/>
        <end position="266"/>
    </location>
</feature>
<feature type="compositionally biased region" description="Basic and acidic residues" evidence="1">
    <location>
        <begin position="187"/>
        <end position="203"/>
    </location>
</feature>
<feature type="compositionally biased region" description="Low complexity" evidence="1">
    <location>
        <begin position="88"/>
        <end position="99"/>
    </location>
</feature>
<feature type="region of interest" description="Disordered" evidence="1">
    <location>
        <begin position="41"/>
        <end position="162"/>
    </location>
</feature>
<evidence type="ECO:0000256" key="1">
    <source>
        <dbReference type="SAM" id="MobiDB-lite"/>
    </source>
</evidence>
<evidence type="ECO:0000313" key="2">
    <source>
        <dbReference type="EMBL" id="KKY19622.1"/>
    </source>
</evidence>
<proteinExistence type="predicted"/>
<feature type="compositionally biased region" description="Basic residues" evidence="1">
    <location>
        <begin position="256"/>
        <end position="266"/>
    </location>
</feature>
<dbReference type="EMBL" id="LAQI01000111">
    <property type="protein sequence ID" value="KKY19622.1"/>
    <property type="molecule type" value="Genomic_DNA"/>
</dbReference>
<protein>
    <submittedName>
        <fullName evidence="2">Uncharacterized protein</fullName>
    </submittedName>
</protein>
<evidence type="ECO:0000313" key="3">
    <source>
        <dbReference type="Proteomes" id="UP000034182"/>
    </source>
</evidence>
<gene>
    <name evidence="2" type="ORF">UCDDS831_g05281</name>
</gene>
<feature type="compositionally biased region" description="Acidic residues" evidence="1">
    <location>
        <begin position="135"/>
        <end position="150"/>
    </location>
</feature>
<accession>A0A0G2E9E9</accession>
<feature type="compositionally biased region" description="Low complexity" evidence="1">
    <location>
        <begin position="50"/>
        <end position="79"/>
    </location>
</feature>
<comment type="caution">
    <text evidence="2">The sequence shown here is derived from an EMBL/GenBank/DDBJ whole genome shotgun (WGS) entry which is preliminary data.</text>
</comment>
<feature type="compositionally biased region" description="Basic and acidic residues" evidence="1">
    <location>
        <begin position="239"/>
        <end position="255"/>
    </location>
</feature>
<feature type="region of interest" description="Disordered" evidence="1">
    <location>
        <begin position="1"/>
        <end position="26"/>
    </location>
</feature>
<dbReference type="Proteomes" id="UP000034182">
    <property type="component" value="Unassembled WGS sequence"/>
</dbReference>
<name>A0A0G2E9E9_9PEZI</name>
<dbReference type="AlphaFoldDB" id="A0A0G2E9E9"/>
<feature type="compositionally biased region" description="Basic and acidic residues" evidence="1">
    <location>
        <begin position="151"/>
        <end position="162"/>
    </location>
</feature>
<reference evidence="2 3" key="1">
    <citation type="submission" date="2015-03" db="EMBL/GenBank/DDBJ databases">
        <authorList>
            <person name="Morales-Cruz A."/>
            <person name="Amrine K.C."/>
            <person name="Cantu D."/>
        </authorList>
    </citation>
    <scope>NUCLEOTIDE SEQUENCE [LARGE SCALE GENOMIC DNA]</scope>
    <source>
        <strain evidence="2">DS831</strain>
    </source>
</reference>
<organism evidence="2 3">
    <name type="scientific">Diplodia seriata</name>
    <dbReference type="NCBI Taxonomy" id="420778"/>
    <lineage>
        <taxon>Eukaryota</taxon>
        <taxon>Fungi</taxon>
        <taxon>Dikarya</taxon>
        <taxon>Ascomycota</taxon>
        <taxon>Pezizomycotina</taxon>
        <taxon>Dothideomycetes</taxon>
        <taxon>Dothideomycetes incertae sedis</taxon>
        <taxon>Botryosphaeriales</taxon>
        <taxon>Botryosphaeriaceae</taxon>
        <taxon>Diplodia</taxon>
    </lineage>
</organism>
<reference evidence="2 3" key="2">
    <citation type="submission" date="2015-05" db="EMBL/GenBank/DDBJ databases">
        <title>Distinctive expansion of gene families associated with plant cell wall degradation and secondary metabolism in the genomes of grapevine trunk pathogens.</title>
        <authorList>
            <person name="Lawrence D.P."/>
            <person name="Travadon R."/>
            <person name="Rolshausen P.E."/>
            <person name="Baumgartner K."/>
        </authorList>
    </citation>
    <scope>NUCLEOTIDE SEQUENCE [LARGE SCALE GENOMIC DNA]</scope>
    <source>
        <strain evidence="2">DS831</strain>
    </source>
</reference>